<dbReference type="AlphaFoldDB" id="A0AAD7MJS5"/>
<dbReference type="InterPro" id="IPR019819">
    <property type="entry name" value="Carboxylesterase_B_CS"/>
</dbReference>
<comment type="similarity">
    <text evidence="1 3">Belongs to the type-B carboxylesterase/lipase family.</text>
</comment>
<evidence type="ECO:0000259" key="4">
    <source>
        <dbReference type="Pfam" id="PF00135"/>
    </source>
</evidence>
<organism evidence="5 6">
    <name type="scientific">Mycena metata</name>
    <dbReference type="NCBI Taxonomy" id="1033252"/>
    <lineage>
        <taxon>Eukaryota</taxon>
        <taxon>Fungi</taxon>
        <taxon>Dikarya</taxon>
        <taxon>Basidiomycota</taxon>
        <taxon>Agaricomycotina</taxon>
        <taxon>Agaricomycetes</taxon>
        <taxon>Agaricomycetidae</taxon>
        <taxon>Agaricales</taxon>
        <taxon>Marasmiineae</taxon>
        <taxon>Mycenaceae</taxon>
        <taxon>Mycena</taxon>
    </lineage>
</organism>
<sequence>MLFSLFILVSRGSATPQVQLGNTTLQGSSIPCLSRNSLEVCHAYARWDDAVFQLKAGIPYAEPPIGSLRFSAPVLKTTIQSDTFDATAFGPSCLQPGLPSAEDCLTVNILRPAGLPQNASLPVMFWTYGGGFSGGGASQYNGSAIVAQSVLRGTPIIYVSFNYRLGPLGFAQGSEASERGALNLGLRDQIACLQWVQLFIGEFGGDGTKVTLFGQSAGAIMTAILFLGNTLGNLARAAIFESGSAATTAIFSPYKGEGDWQNFVAGVPSCSQNTSNAIDCLQQTNVNSSEIMAGWNAADAQSSELFLWTPTIDGALLPDLPSRIWANGNFSRVPFICGTNLDEGTIFTPARAFNGQIIFDLIMANFSPTVPSVTTSDLQVAAQKIVQLYPNTTDSGSPSSNGNETAGLPPQYERAATIEGDIAFQSLRRSWAQTAAEAGVKVFGYLFTQPQSSPLGVYHGSEVRFVYGGVSPAASNSDYKLSIAMVDYWLSFATSLDPNDGLGVPRPVWGAYTSDNPALIQLNGDNLTLIADDYREEQIQYIIDKSPVFHH</sequence>
<dbReference type="GO" id="GO:0016787">
    <property type="term" value="F:hydrolase activity"/>
    <property type="evidence" value="ECO:0007669"/>
    <property type="project" value="UniProtKB-KW"/>
</dbReference>
<name>A0AAD7MJS5_9AGAR</name>
<evidence type="ECO:0000256" key="2">
    <source>
        <dbReference type="ARBA" id="ARBA00022801"/>
    </source>
</evidence>
<accession>A0AAD7MJS5</accession>
<dbReference type="InterPro" id="IPR050309">
    <property type="entry name" value="Type-B_Carboxylest/Lipase"/>
</dbReference>
<protein>
    <recommendedName>
        <fullName evidence="3">Carboxylic ester hydrolase</fullName>
        <ecNumber evidence="3">3.1.1.-</ecNumber>
    </recommendedName>
</protein>
<comment type="caution">
    <text evidence="5">The sequence shown here is derived from an EMBL/GenBank/DDBJ whole genome shotgun (WGS) entry which is preliminary data.</text>
</comment>
<evidence type="ECO:0000256" key="3">
    <source>
        <dbReference type="RuleBase" id="RU361235"/>
    </source>
</evidence>
<dbReference type="InterPro" id="IPR019826">
    <property type="entry name" value="Carboxylesterase_B_AS"/>
</dbReference>
<dbReference type="Gene3D" id="3.40.50.1820">
    <property type="entry name" value="alpha/beta hydrolase"/>
    <property type="match status" value="1"/>
</dbReference>
<gene>
    <name evidence="5" type="ORF">B0H16DRAFT_1738635</name>
</gene>
<dbReference type="Proteomes" id="UP001215598">
    <property type="component" value="Unassembled WGS sequence"/>
</dbReference>
<proteinExistence type="inferred from homology"/>
<dbReference type="SUPFAM" id="SSF53474">
    <property type="entry name" value="alpha/beta-Hydrolases"/>
    <property type="match status" value="1"/>
</dbReference>
<dbReference type="InterPro" id="IPR029058">
    <property type="entry name" value="AB_hydrolase_fold"/>
</dbReference>
<evidence type="ECO:0000256" key="1">
    <source>
        <dbReference type="ARBA" id="ARBA00005964"/>
    </source>
</evidence>
<keyword evidence="2 3" id="KW-0378">Hydrolase</keyword>
<dbReference type="InterPro" id="IPR002018">
    <property type="entry name" value="CarbesteraseB"/>
</dbReference>
<dbReference type="EC" id="3.1.1.-" evidence="3"/>
<dbReference type="EMBL" id="JARKIB010000236">
    <property type="protein sequence ID" value="KAJ7720798.1"/>
    <property type="molecule type" value="Genomic_DNA"/>
</dbReference>
<dbReference type="PROSITE" id="PS00122">
    <property type="entry name" value="CARBOXYLESTERASE_B_1"/>
    <property type="match status" value="1"/>
</dbReference>
<keyword evidence="6" id="KW-1185">Reference proteome</keyword>
<evidence type="ECO:0000313" key="6">
    <source>
        <dbReference type="Proteomes" id="UP001215598"/>
    </source>
</evidence>
<reference evidence="5" key="1">
    <citation type="submission" date="2023-03" db="EMBL/GenBank/DDBJ databases">
        <title>Massive genome expansion in bonnet fungi (Mycena s.s.) driven by repeated elements and novel gene families across ecological guilds.</title>
        <authorList>
            <consortium name="Lawrence Berkeley National Laboratory"/>
            <person name="Harder C.B."/>
            <person name="Miyauchi S."/>
            <person name="Viragh M."/>
            <person name="Kuo A."/>
            <person name="Thoen E."/>
            <person name="Andreopoulos B."/>
            <person name="Lu D."/>
            <person name="Skrede I."/>
            <person name="Drula E."/>
            <person name="Henrissat B."/>
            <person name="Morin E."/>
            <person name="Kohler A."/>
            <person name="Barry K."/>
            <person name="LaButti K."/>
            <person name="Morin E."/>
            <person name="Salamov A."/>
            <person name="Lipzen A."/>
            <person name="Mereny Z."/>
            <person name="Hegedus B."/>
            <person name="Baldrian P."/>
            <person name="Stursova M."/>
            <person name="Weitz H."/>
            <person name="Taylor A."/>
            <person name="Grigoriev I.V."/>
            <person name="Nagy L.G."/>
            <person name="Martin F."/>
            <person name="Kauserud H."/>
        </authorList>
    </citation>
    <scope>NUCLEOTIDE SEQUENCE</scope>
    <source>
        <strain evidence="5">CBHHK182m</strain>
    </source>
</reference>
<dbReference type="PROSITE" id="PS00941">
    <property type="entry name" value="CARBOXYLESTERASE_B_2"/>
    <property type="match status" value="1"/>
</dbReference>
<feature type="domain" description="Carboxylesterase type B" evidence="4">
    <location>
        <begin position="57"/>
        <end position="540"/>
    </location>
</feature>
<dbReference type="PANTHER" id="PTHR11559">
    <property type="entry name" value="CARBOXYLESTERASE"/>
    <property type="match status" value="1"/>
</dbReference>
<evidence type="ECO:0000313" key="5">
    <source>
        <dbReference type="EMBL" id="KAJ7720798.1"/>
    </source>
</evidence>
<dbReference type="Pfam" id="PF00135">
    <property type="entry name" value="COesterase"/>
    <property type="match status" value="1"/>
</dbReference>